<name>A0A2P2M5T8_RHIMU</name>
<evidence type="ECO:0000313" key="1">
    <source>
        <dbReference type="EMBL" id="MBX25599.1"/>
    </source>
</evidence>
<protein>
    <submittedName>
        <fullName evidence="1">Uncharacterized protein</fullName>
    </submittedName>
</protein>
<organism evidence="1">
    <name type="scientific">Rhizophora mucronata</name>
    <name type="common">Asiatic mangrove</name>
    <dbReference type="NCBI Taxonomy" id="61149"/>
    <lineage>
        <taxon>Eukaryota</taxon>
        <taxon>Viridiplantae</taxon>
        <taxon>Streptophyta</taxon>
        <taxon>Embryophyta</taxon>
        <taxon>Tracheophyta</taxon>
        <taxon>Spermatophyta</taxon>
        <taxon>Magnoliopsida</taxon>
        <taxon>eudicotyledons</taxon>
        <taxon>Gunneridae</taxon>
        <taxon>Pentapetalae</taxon>
        <taxon>rosids</taxon>
        <taxon>fabids</taxon>
        <taxon>Malpighiales</taxon>
        <taxon>Rhizophoraceae</taxon>
        <taxon>Rhizophora</taxon>
    </lineage>
</organism>
<sequence>MTCFADFLYHKFFGRCYDIPLWDLNSTLAMLSIKWILFKGGGDGGQTKER</sequence>
<dbReference type="AlphaFoldDB" id="A0A2P2M5T8"/>
<proteinExistence type="predicted"/>
<accession>A0A2P2M5T8</accession>
<dbReference type="EMBL" id="GGEC01045115">
    <property type="protein sequence ID" value="MBX25599.1"/>
    <property type="molecule type" value="Transcribed_RNA"/>
</dbReference>
<reference evidence="1" key="1">
    <citation type="submission" date="2018-02" db="EMBL/GenBank/DDBJ databases">
        <title>Rhizophora mucronata_Transcriptome.</title>
        <authorList>
            <person name="Meera S.P."/>
            <person name="Sreeshan A."/>
            <person name="Augustine A."/>
        </authorList>
    </citation>
    <scope>NUCLEOTIDE SEQUENCE</scope>
    <source>
        <tissue evidence="1">Leaf</tissue>
    </source>
</reference>